<dbReference type="AlphaFoldDB" id="A0A7X3CVI6"/>
<proteinExistence type="predicted"/>
<evidence type="ECO:0000313" key="2">
    <source>
        <dbReference type="Proteomes" id="UP000450917"/>
    </source>
</evidence>
<reference evidence="1 2" key="1">
    <citation type="submission" date="2019-11" db="EMBL/GenBank/DDBJ databases">
        <title>Draft genome sequences of five Paenibacillus species of dairy origin.</title>
        <authorList>
            <person name="Olajide A.M."/>
            <person name="Chen S."/>
            <person name="Lapointe G."/>
        </authorList>
    </citation>
    <scope>NUCLEOTIDE SEQUENCE [LARGE SCALE GENOMIC DNA]</scope>
    <source>
        <strain evidence="1 2">2CS3</strain>
    </source>
</reference>
<sequence length="46" mass="4732">MTVAVRVYYSSSGLDLFASVRPAVSFCSVPAKTAAAPGKLPVISTD</sequence>
<protein>
    <submittedName>
        <fullName evidence="1">Uncharacterized protein</fullName>
    </submittedName>
</protein>
<dbReference type="RefSeq" id="WP_155615499.1">
    <property type="nucleotide sequence ID" value="NZ_JARTHJ010000217.1"/>
</dbReference>
<dbReference type="EMBL" id="WNZX01000023">
    <property type="protein sequence ID" value="MUG73227.1"/>
    <property type="molecule type" value="Genomic_DNA"/>
</dbReference>
<evidence type="ECO:0000313" key="1">
    <source>
        <dbReference type="EMBL" id="MUG73227.1"/>
    </source>
</evidence>
<keyword evidence="2" id="KW-1185">Reference proteome</keyword>
<organism evidence="1 2">
    <name type="scientific">Paenibacillus validus</name>
    <dbReference type="NCBI Taxonomy" id="44253"/>
    <lineage>
        <taxon>Bacteria</taxon>
        <taxon>Bacillati</taxon>
        <taxon>Bacillota</taxon>
        <taxon>Bacilli</taxon>
        <taxon>Bacillales</taxon>
        <taxon>Paenibacillaceae</taxon>
        <taxon>Paenibacillus</taxon>
    </lineage>
</organism>
<gene>
    <name evidence="1" type="ORF">GNP93_21580</name>
</gene>
<name>A0A7X3CVI6_9BACL</name>
<dbReference type="Proteomes" id="UP000450917">
    <property type="component" value="Unassembled WGS sequence"/>
</dbReference>
<accession>A0A7X3CVI6</accession>
<comment type="caution">
    <text evidence="1">The sequence shown here is derived from an EMBL/GenBank/DDBJ whole genome shotgun (WGS) entry which is preliminary data.</text>
</comment>